<reference evidence="2" key="1">
    <citation type="journal article" date="2020" name="Nat. Commun.">
        <title>Large-scale genome sequencing of mycorrhizal fungi provides insights into the early evolution of symbiotic traits.</title>
        <authorList>
            <person name="Miyauchi S."/>
            <person name="Kiss E."/>
            <person name="Kuo A."/>
            <person name="Drula E."/>
            <person name="Kohler A."/>
            <person name="Sanchez-Garcia M."/>
            <person name="Morin E."/>
            <person name="Andreopoulos B."/>
            <person name="Barry K.W."/>
            <person name="Bonito G."/>
            <person name="Buee M."/>
            <person name="Carver A."/>
            <person name="Chen C."/>
            <person name="Cichocki N."/>
            <person name="Clum A."/>
            <person name="Culley D."/>
            <person name="Crous P.W."/>
            <person name="Fauchery L."/>
            <person name="Girlanda M."/>
            <person name="Hayes R.D."/>
            <person name="Keri Z."/>
            <person name="LaButti K."/>
            <person name="Lipzen A."/>
            <person name="Lombard V."/>
            <person name="Magnuson J."/>
            <person name="Maillard F."/>
            <person name="Murat C."/>
            <person name="Nolan M."/>
            <person name="Ohm R.A."/>
            <person name="Pangilinan J."/>
            <person name="Pereira M.F."/>
            <person name="Perotto S."/>
            <person name="Peter M."/>
            <person name="Pfister S."/>
            <person name="Riley R."/>
            <person name="Sitrit Y."/>
            <person name="Stielow J.B."/>
            <person name="Szollosi G."/>
            <person name="Zifcakova L."/>
            <person name="Stursova M."/>
            <person name="Spatafora J.W."/>
            <person name="Tedersoo L."/>
            <person name="Vaario L.M."/>
            <person name="Yamada A."/>
            <person name="Yan M."/>
            <person name="Wang P."/>
            <person name="Xu J."/>
            <person name="Bruns T."/>
            <person name="Baldrian P."/>
            <person name="Vilgalys R."/>
            <person name="Dunand C."/>
            <person name="Henrissat B."/>
            <person name="Grigoriev I.V."/>
            <person name="Hibbett D."/>
            <person name="Nagy L.G."/>
            <person name="Martin F.M."/>
        </authorList>
    </citation>
    <scope>NUCLEOTIDE SEQUENCE</scope>
    <source>
        <strain evidence="2">UP504</strain>
    </source>
</reference>
<evidence type="ECO:0000256" key="1">
    <source>
        <dbReference type="SAM" id="MobiDB-lite"/>
    </source>
</evidence>
<organism evidence="2 3">
    <name type="scientific">Hydnum rufescens UP504</name>
    <dbReference type="NCBI Taxonomy" id="1448309"/>
    <lineage>
        <taxon>Eukaryota</taxon>
        <taxon>Fungi</taxon>
        <taxon>Dikarya</taxon>
        <taxon>Basidiomycota</taxon>
        <taxon>Agaricomycotina</taxon>
        <taxon>Agaricomycetes</taxon>
        <taxon>Cantharellales</taxon>
        <taxon>Hydnaceae</taxon>
        <taxon>Hydnum</taxon>
    </lineage>
</organism>
<feature type="compositionally biased region" description="Basic residues" evidence="1">
    <location>
        <begin position="102"/>
        <end position="114"/>
    </location>
</feature>
<protein>
    <submittedName>
        <fullName evidence="2">Uncharacterized protein</fullName>
    </submittedName>
</protein>
<proteinExistence type="predicted"/>
<comment type="caution">
    <text evidence="2">The sequence shown here is derived from an EMBL/GenBank/DDBJ whole genome shotgun (WGS) entry which is preliminary data.</text>
</comment>
<evidence type="ECO:0000313" key="3">
    <source>
        <dbReference type="Proteomes" id="UP000886523"/>
    </source>
</evidence>
<sequence length="127" mass="14415">MNPRTSTRQNRRYPRKGGTTHPLQWGVVIKIQSLHRTRSTDPHEPTPAPAGTDDHDTRAKYRRVRSHARPQRSTICHQDNETSNMVPHTHRSGCVVTLGPFPKRKPARQGHRRAPNTIFDAQPPGVP</sequence>
<accession>A0A9P6AH04</accession>
<gene>
    <name evidence="2" type="ORF">BS47DRAFT_1367934</name>
</gene>
<evidence type="ECO:0000313" key="2">
    <source>
        <dbReference type="EMBL" id="KAF9505609.1"/>
    </source>
</evidence>
<keyword evidence="3" id="KW-1185">Reference proteome</keyword>
<dbReference type="AlphaFoldDB" id="A0A9P6AH04"/>
<feature type="region of interest" description="Disordered" evidence="1">
    <location>
        <begin position="1"/>
        <end position="127"/>
    </location>
</feature>
<feature type="compositionally biased region" description="Basic residues" evidence="1">
    <location>
        <begin position="60"/>
        <end position="70"/>
    </location>
</feature>
<feature type="compositionally biased region" description="Polar residues" evidence="1">
    <location>
        <begin position="71"/>
        <end position="86"/>
    </location>
</feature>
<name>A0A9P6AH04_9AGAM</name>
<dbReference type="EMBL" id="MU129144">
    <property type="protein sequence ID" value="KAF9505609.1"/>
    <property type="molecule type" value="Genomic_DNA"/>
</dbReference>
<dbReference type="Proteomes" id="UP000886523">
    <property type="component" value="Unassembled WGS sequence"/>
</dbReference>